<evidence type="ECO:0000256" key="2">
    <source>
        <dbReference type="ARBA" id="ARBA00023004"/>
    </source>
</evidence>
<dbReference type="SUPFAM" id="SSF51905">
    <property type="entry name" value="FAD/NAD(P)-binding domain"/>
    <property type="match status" value="1"/>
</dbReference>
<sequence length="1117" mass="120703">MKRKKDRLRRVMVIGATPSGILAANKLGELDIPVTLVDCDPDMDKKLADPGFTLKSGVPFNHAHRPGLIRLMRNPDISCILPARVNSIKHNMQGFKISVVKEQTFVDTDTCTLCGRCVETCPVTLEDGTKPVTVISRRSLPGRAIIDKRKTPLCSTGCPLGVNVQGYVALAGRGRFQKALDLIRRENILPGICGRICTHPCEDECRRTQVDEPLSIRAIKRFVADVEDDRETSHKPAPVFVEGRKIAVIGSGPAGLAAAHELVSHGCRAVIFEEQPEAGGLLRYGIGPHRLPGKILKRELAHIKASGVEIRTSRPMDLESDLTGLKKEYDAIILATGSWCDRKLGVPGENLKGVRGCISFLTDFHAKKEHDLPQNVIVIGDGNAAFDLARVVSRTGSRVTMVSWFEKDNIPADHDEIREALEEGIAIRDQSQVVQFLGDNGRVTGVMCKATRPGKPVDNGIAWPEIIEDSEPFTMAADLVLVAIGQTGAYKKLSKAGEFNVNASAYLEPRNNGAEKSHIYVAGDATGGTATVVHAMAQGKSTARQALNDLYQLGLDGNTQRVSQRDFPDLCDTLSVMPRAVMPEQDPAQRIKGYDEVALGLSRDQVVTEAARCLQCGVCSECMECVDVCNAIKAIDHREAEEEFAVHAGVVILADPSMAPAVKGDDIIRAYGPKSSHPDVHAMMMRGFAAAAQAMILLKNGSWSRKGSGVAHAAPTAAFSPGIARTGVFVCRCNDSLGWDGAMDQFVDSLLNHESVVHSTTMMSACTPEGISQILKTVRTKSLSRIVLASCVCCPLNFVCSACTDQRSRLKHGLFTGTGIGRSMVETCNIRGEALSLLEKDRDLAVERLKGLITRSIGRAEQLRPFASPMRNYNFTTAVIGDSEASVTSAMMLAETGTDVVMFGGTDKPLETVVSHENIFCFKGSSVRDMTGTLGNFQINVDIDGERQEFNAGTVIMGERSRRQIKYLHQQKLAYRTVSSAMQEKDKVGRPYILPGMTSIPGIFLADPSNISVSNRQKGASAAVLAAAIMPRGPRKSKGFTVVVDADKCRGCGRCVAECAYQAVTLSPNGVGGWAASVDEAFCKGCGNCISVCPTNAADSPYRDQVFLERSLEEMLL</sequence>
<evidence type="ECO:0000259" key="4">
    <source>
        <dbReference type="PROSITE" id="PS51379"/>
    </source>
</evidence>
<accession>A0A1W2E6E3</accession>
<dbReference type="Proteomes" id="UP000192418">
    <property type="component" value="Unassembled WGS sequence"/>
</dbReference>
<keyword evidence="2" id="KW-0408">Iron</keyword>
<gene>
    <name evidence="5" type="ORF">SAMN02746065_12545</name>
</gene>
<evidence type="ECO:0000313" key="6">
    <source>
        <dbReference type="Proteomes" id="UP000192418"/>
    </source>
</evidence>
<dbReference type="GO" id="GO:0016491">
    <property type="term" value="F:oxidoreductase activity"/>
    <property type="evidence" value="ECO:0007669"/>
    <property type="project" value="InterPro"/>
</dbReference>
<dbReference type="Pfam" id="PF00037">
    <property type="entry name" value="Fer4"/>
    <property type="match status" value="1"/>
</dbReference>
<dbReference type="Pfam" id="PF12838">
    <property type="entry name" value="Fer4_7"/>
    <property type="match status" value="1"/>
</dbReference>
<dbReference type="InterPro" id="IPR009051">
    <property type="entry name" value="Helical_ferredxn"/>
</dbReference>
<feature type="domain" description="4Fe-4S ferredoxin-type" evidence="4">
    <location>
        <begin position="1074"/>
        <end position="1103"/>
    </location>
</feature>
<dbReference type="Pfam" id="PF07992">
    <property type="entry name" value="Pyr_redox_2"/>
    <property type="match status" value="1"/>
</dbReference>
<dbReference type="PANTHER" id="PTHR42783:SF3">
    <property type="entry name" value="GLUTAMATE SYNTHASE [NADPH] SMALL CHAIN-RELATED"/>
    <property type="match status" value="1"/>
</dbReference>
<dbReference type="PROSITE" id="PS51379">
    <property type="entry name" value="4FE4S_FER_2"/>
    <property type="match status" value="3"/>
</dbReference>
<dbReference type="RefSeq" id="WP_084071328.1">
    <property type="nucleotide sequence ID" value="NZ_FWXY01000025.1"/>
</dbReference>
<dbReference type="PROSITE" id="PS00198">
    <property type="entry name" value="4FE4S_FER_1"/>
    <property type="match status" value="2"/>
</dbReference>
<dbReference type="PANTHER" id="PTHR42783">
    <property type="entry name" value="GLUTAMATE SYNTHASE [NADPH] SMALL CHAIN"/>
    <property type="match status" value="1"/>
</dbReference>
<dbReference type="InterPro" id="IPR036188">
    <property type="entry name" value="FAD/NAD-bd_sf"/>
</dbReference>
<dbReference type="SUPFAM" id="SSF54862">
    <property type="entry name" value="4Fe-4S ferredoxins"/>
    <property type="match status" value="1"/>
</dbReference>
<dbReference type="GO" id="GO:0051536">
    <property type="term" value="F:iron-sulfur cluster binding"/>
    <property type="evidence" value="ECO:0007669"/>
    <property type="project" value="UniProtKB-KW"/>
</dbReference>
<dbReference type="InterPro" id="IPR028261">
    <property type="entry name" value="DPD_II"/>
</dbReference>
<dbReference type="InterPro" id="IPR017896">
    <property type="entry name" value="4Fe4S_Fe-S-bd"/>
</dbReference>
<reference evidence="5 6" key="1">
    <citation type="submission" date="2017-04" db="EMBL/GenBank/DDBJ databases">
        <authorList>
            <person name="Afonso C.L."/>
            <person name="Miller P.J."/>
            <person name="Scott M.A."/>
            <person name="Spackman E."/>
            <person name="Goraichik I."/>
            <person name="Dimitrov K.M."/>
            <person name="Suarez D.L."/>
            <person name="Swayne D.E."/>
        </authorList>
    </citation>
    <scope>NUCLEOTIDE SEQUENCE [LARGE SCALE GENOMIC DNA]</scope>
    <source>
        <strain evidence="5 6">DSM 3385</strain>
    </source>
</reference>
<dbReference type="AlphaFoldDB" id="A0A1W2E6E3"/>
<name>A0A1W2E6E3_9BACT</name>
<dbReference type="GO" id="GO:0046872">
    <property type="term" value="F:metal ion binding"/>
    <property type="evidence" value="ECO:0007669"/>
    <property type="project" value="UniProtKB-KW"/>
</dbReference>
<dbReference type="Gene3D" id="1.10.1060.10">
    <property type="entry name" value="Alpha-helical ferredoxin"/>
    <property type="match status" value="1"/>
</dbReference>
<dbReference type="SUPFAM" id="SSF51971">
    <property type="entry name" value="Nucleotide-binding domain"/>
    <property type="match status" value="1"/>
</dbReference>
<keyword evidence="1" id="KW-0479">Metal-binding</keyword>
<proteinExistence type="predicted"/>
<evidence type="ECO:0000256" key="3">
    <source>
        <dbReference type="ARBA" id="ARBA00023014"/>
    </source>
</evidence>
<evidence type="ECO:0000256" key="1">
    <source>
        <dbReference type="ARBA" id="ARBA00022723"/>
    </source>
</evidence>
<dbReference type="Gene3D" id="3.30.70.20">
    <property type="match status" value="1"/>
</dbReference>
<dbReference type="Pfam" id="PF14691">
    <property type="entry name" value="Fer4_20"/>
    <property type="match status" value="1"/>
</dbReference>
<dbReference type="Gene3D" id="3.50.50.60">
    <property type="entry name" value="FAD/NAD(P)-binding domain"/>
    <property type="match status" value="2"/>
</dbReference>
<evidence type="ECO:0000313" key="5">
    <source>
        <dbReference type="EMBL" id="SMD05369.1"/>
    </source>
</evidence>
<dbReference type="InterPro" id="IPR017900">
    <property type="entry name" value="4Fe4S_Fe_S_CS"/>
</dbReference>
<keyword evidence="6" id="KW-1185">Reference proteome</keyword>
<organism evidence="5 6">
    <name type="scientific">Desulfocicer vacuolatum DSM 3385</name>
    <dbReference type="NCBI Taxonomy" id="1121400"/>
    <lineage>
        <taxon>Bacteria</taxon>
        <taxon>Pseudomonadati</taxon>
        <taxon>Thermodesulfobacteriota</taxon>
        <taxon>Desulfobacteria</taxon>
        <taxon>Desulfobacterales</taxon>
        <taxon>Desulfobacteraceae</taxon>
        <taxon>Desulfocicer</taxon>
    </lineage>
</organism>
<dbReference type="InterPro" id="IPR023753">
    <property type="entry name" value="FAD/NAD-binding_dom"/>
</dbReference>
<feature type="domain" description="4Fe-4S ferredoxin-type" evidence="4">
    <location>
        <begin position="1040"/>
        <end position="1069"/>
    </location>
</feature>
<protein>
    <submittedName>
        <fullName evidence="5">NADPH-dependent glutamate synthase beta chain</fullName>
    </submittedName>
</protein>
<dbReference type="STRING" id="1121400.SAMN02746065_12545"/>
<keyword evidence="3" id="KW-0411">Iron-sulfur</keyword>
<feature type="domain" description="4Fe-4S ferredoxin-type" evidence="4">
    <location>
        <begin position="102"/>
        <end position="131"/>
    </location>
</feature>
<dbReference type="PRINTS" id="PR00419">
    <property type="entry name" value="ADXRDTASE"/>
</dbReference>
<dbReference type="EMBL" id="FWXY01000025">
    <property type="protein sequence ID" value="SMD05369.1"/>
    <property type="molecule type" value="Genomic_DNA"/>
</dbReference>
<dbReference type="OrthoDB" id="9803192at2"/>
<dbReference type="SUPFAM" id="SSF46548">
    <property type="entry name" value="alpha-helical ferredoxin"/>
    <property type="match status" value="2"/>
</dbReference>